<reference evidence="4" key="1">
    <citation type="journal article" date="2019" name="Int. J. Syst. Evol. Microbiol.">
        <title>The Global Catalogue of Microorganisms (GCM) 10K type strain sequencing project: providing services to taxonomists for standard genome sequencing and annotation.</title>
        <authorList>
            <consortium name="The Broad Institute Genomics Platform"/>
            <consortium name="The Broad Institute Genome Sequencing Center for Infectious Disease"/>
            <person name="Wu L."/>
            <person name="Ma J."/>
        </authorList>
    </citation>
    <scope>NUCLEOTIDE SEQUENCE [LARGE SCALE GENOMIC DNA]</scope>
    <source>
        <strain evidence="4">NCAIM B.01391</strain>
    </source>
</reference>
<gene>
    <name evidence="3" type="ORF">ACFPOB_27360</name>
</gene>
<keyword evidence="4" id="KW-1185">Reference proteome</keyword>
<protein>
    <submittedName>
        <fullName evidence="3">Glycoside hydrolase family 88 protein</fullName>
    </submittedName>
</protein>
<sequence>MATLQADRTFWGEAQAKILKRVSSTIDQNLNGFPHIGDPKTGEWVTTPDGFWTGGFWIGELWLAASVTGEARYLEAAKRWLERLEPRVESKTVFRGFLFYYGAVIGALLHGDQKAAALAEDAAQSLGRQFDPIANLIPLGKEAEEAHSVGDGEANIDGLPAAPVMLWAAKRLRDYELRQRALKHAYRSAEFFLRDDGGVIQSASFDTATGEVNRRYTHKGYADDSIWTRAQAWAMLGFVLSARLEPKETLLFQLAEKVCDWWLANSPQDRVAYWDFNAPVTPETKRDTSGTAIAAAALLKLSQIHPDANKAATYRDTAEATARSLVERHLNSMGILADGCFDPKNGTAVSNELIWGDYFLFETVATINGKLHSPV</sequence>
<proteinExistence type="inferred from homology"/>
<evidence type="ECO:0000256" key="2">
    <source>
        <dbReference type="ARBA" id="ARBA00038358"/>
    </source>
</evidence>
<dbReference type="SUPFAM" id="SSF48208">
    <property type="entry name" value="Six-hairpin glycosidases"/>
    <property type="match status" value="1"/>
</dbReference>
<dbReference type="GO" id="GO:0016787">
    <property type="term" value="F:hydrolase activity"/>
    <property type="evidence" value="ECO:0007669"/>
    <property type="project" value="UniProtKB-KW"/>
</dbReference>
<dbReference type="InterPro" id="IPR052369">
    <property type="entry name" value="UG_Glycosaminoglycan_Hydrolase"/>
</dbReference>
<comment type="similarity">
    <text evidence="2">Belongs to the glycosyl hydrolase 88 family.</text>
</comment>
<evidence type="ECO:0000313" key="3">
    <source>
        <dbReference type="EMBL" id="MFC5423268.1"/>
    </source>
</evidence>
<dbReference type="Proteomes" id="UP001596053">
    <property type="component" value="Unassembled WGS sequence"/>
</dbReference>
<dbReference type="Pfam" id="PF07470">
    <property type="entry name" value="Glyco_hydro_88"/>
    <property type="match status" value="1"/>
</dbReference>
<comment type="caution">
    <text evidence="3">The sequence shown here is derived from an EMBL/GenBank/DDBJ whole genome shotgun (WGS) entry which is preliminary data.</text>
</comment>
<keyword evidence="1 3" id="KW-0378">Hydrolase</keyword>
<dbReference type="EMBL" id="JBHSLW010000070">
    <property type="protein sequence ID" value="MFC5423268.1"/>
    <property type="molecule type" value="Genomic_DNA"/>
</dbReference>
<dbReference type="PANTHER" id="PTHR36845:SF1">
    <property type="entry name" value="HYDROLASE, PUTATIVE (AFU_ORTHOLOGUE AFUA_7G05090)-RELATED"/>
    <property type="match status" value="1"/>
</dbReference>
<dbReference type="Gene3D" id="1.50.10.10">
    <property type="match status" value="1"/>
</dbReference>
<organism evidence="3 4">
    <name type="scientific">Bosea eneae</name>
    <dbReference type="NCBI Taxonomy" id="151454"/>
    <lineage>
        <taxon>Bacteria</taxon>
        <taxon>Pseudomonadati</taxon>
        <taxon>Pseudomonadota</taxon>
        <taxon>Alphaproteobacteria</taxon>
        <taxon>Hyphomicrobiales</taxon>
        <taxon>Boseaceae</taxon>
        <taxon>Bosea</taxon>
    </lineage>
</organism>
<name>A0ABW0IY62_9HYPH</name>
<evidence type="ECO:0000313" key="4">
    <source>
        <dbReference type="Proteomes" id="UP001596053"/>
    </source>
</evidence>
<dbReference type="InterPro" id="IPR012341">
    <property type="entry name" value="6hp_glycosidase-like_sf"/>
</dbReference>
<dbReference type="PANTHER" id="PTHR36845">
    <property type="entry name" value="HYDROLASE, PUTATIVE (AFU_ORTHOLOGUE AFUA_7G05090)-RELATED"/>
    <property type="match status" value="1"/>
</dbReference>
<dbReference type="InterPro" id="IPR010905">
    <property type="entry name" value="Glyco_hydro_88"/>
</dbReference>
<evidence type="ECO:0000256" key="1">
    <source>
        <dbReference type="ARBA" id="ARBA00022801"/>
    </source>
</evidence>
<dbReference type="RefSeq" id="WP_377801430.1">
    <property type="nucleotide sequence ID" value="NZ_JBHSLW010000070.1"/>
</dbReference>
<dbReference type="InterPro" id="IPR008928">
    <property type="entry name" value="6-hairpin_glycosidase_sf"/>
</dbReference>
<accession>A0ABW0IY62</accession>